<dbReference type="Gene3D" id="3.90.1150.10">
    <property type="entry name" value="Aspartate Aminotransferase, domain 1"/>
    <property type="match status" value="1"/>
</dbReference>
<sequence>MLFFENDYCAGAHPRLIERLTRCNLLKQPGYGTDESSEEARAKIRAACGLDDTAEIYLLCGGTQTNKLVIDSLLHKVQGVVAVRTGHVSLHEAGAVESSGHKVLEIDGTDGKMSALTLKNFLKNFAADENGPHMVQPGAVYISQPTEYGTLYKKNELLAIRSVCAEFHLKLYVDGARLSYALGSTYNDVSLKDLAQIADVFYIGGTKCGALFGEAVVFPHGAPGFFFTLMKQHGALMAKGFVTGEMFSELFTDDLYLNIGTEACRLARKLSQGLEYKGVELYMPIYTNQIFVVLKNSVYESIKSQALFSFWEPADDEHTVYRIAVSWATTEAEVDALLELF</sequence>
<comment type="similarity">
    <text evidence="2">Belongs to the threonine aldolase family.</text>
</comment>
<dbReference type="Pfam" id="PF01212">
    <property type="entry name" value="Beta_elim_lyase"/>
    <property type="match status" value="1"/>
</dbReference>
<comment type="subunit">
    <text evidence="3">Homotetramer.</text>
</comment>
<evidence type="ECO:0000313" key="6">
    <source>
        <dbReference type="EMBL" id="MBO8415876.1"/>
    </source>
</evidence>
<comment type="cofactor">
    <cofactor evidence="1">
        <name>pyridoxal 5'-phosphate</name>
        <dbReference type="ChEBI" id="CHEBI:597326"/>
    </cofactor>
</comment>
<dbReference type="AlphaFoldDB" id="A0A9D9DEC2"/>
<dbReference type="GO" id="GO:0006520">
    <property type="term" value="P:amino acid metabolic process"/>
    <property type="evidence" value="ECO:0007669"/>
    <property type="project" value="InterPro"/>
</dbReference>
<proteinExistence type="inferred from homology"/>
<dbReference type="GO" id="GO:0016829">
    <property type="term" value="F:lyase activity"/>
    <property type="evidence" value="ECO:0007669"/>
    <property type="project" value="InterPro"/>
</dbReference>
<evidence type="ECO:0000313" key="7">
    <source>
        <dbReference type="Proteomes" id="UP000823631"/>
    </source>
</evidence>
<organism evidence="6 7">
    <name type="scientific">Candidatus Avisuccinivibrio stercorigallinarum</name>
    <dbReference type="NCBI Taxonomy" id="2840704"/>
    <lineage>
        <taxon>Bacteria</taxon>
        <taxon>Pseudomonadati</taxon>
        <taxon>Pseudomonadota</taxon>
        <taxon>Gammaproteobacteria</taxon>
        <taxon>Aeromonadales</taxon>
        <taxon>Succinivibrionaceae</taxon>
        <taxon>Succinivibrionaceae incertae sedis</taxon>
        <taxon>Candidatus Avisuccinivibrio</taxon>
    </lineage>
</organism>
<dbReference type="PANTHER" id="PTHR48097:SF5">
    <property type="entry name" value="LOW SPECIFICITY L-THREONINE ALDOLASE"/>
    <property type="match status" value="1"/>
</dbReference>
<feature type="domain" description="Aromatic amino acid beta-eliminating lyase/threonine aldolase" evidence="5">
    <location>
        <begin position="30"/>
        <end position="286"/>
    </location>
</feature>
<dbReference type="InterPro" id="IPR001597">
    <property type="entry name" value="ArAA_b-elim_lyase/Thr_aldolase"/>
</dbReference>
<accession>A0A9D9DEC2</accession>
<name>A0A9D9DEC2_9GAMM</name>
<evidence type="ECO:0000256" key="3">
    <source>
        <dbReference type="ARBA" id="ARBA00011881"/>
    </source>
</evidence>
<dbReference type="InterPro" id="IPR015422">
    <property type="entry name" value="PyrdxlP-dep_Trfase_small"/>
</dbReference>
<dbReference type="InterPro" id="IPR015421">
    <property type="entry name" value="PyrdxlP-dep_Trfase_major"/>
</dbReference>
<dbReference type="Proteomes" id="UP000823631">
    <property type="component" value="Unassembled WGS sequence"/>
</dbReference>
<evidence type="ECO:0000256" key="1">
    <source>
        <dbReference type="ARBA" id="ARBA00001933"/>
    </source>
</evidence>
<dbReference type="PANTHER" id="PTHR48097">
    <property type="entry name" value="L-THREONINE ALDOLASE-RELATED"/>
    <property type="match status" value="1"/>
</dbReference>
<dbReference type="InterPro" id="IPR015424">
    <property type="entry name" value="PyrdxlP-dep_Trfase"/>
</dbReference>
<dbReference type="Gene3D" id="3.40.640.10">
    <property type="entry name" value="Type I PLP-dependent aspartate aminotransferase-like (Major domain)"/>
    <property type="match status" value="1"/>
</dbReference>
<evidence type="ECO:0000259" key="5">
    <source>
        <dbReference type="Pfam" id="PF01212"/>
    </source>
</evidence>
<reference evidence="6" key="2">
    <citation type="journal article" date="2021" name="PeerJ">
        <title>Extensive microbial diversity within the chicken gut microbiome revealed by metagenomics and culture.</title>
        <authorList>
            <person name="Gilroy R."/>
            <person name="Ravi A."/>
            <person name="Getino M."/>
            <person name="Pursley I."/>
            <person name="Horton D.L."/>
            <person name="Alikhan N.F."/>
            <person name="Baker D."/>
            <person name="Gharbi K."/>
            <person name="Hall N."/>
            <person name="Watson M."/>
            <person name="Adriaenssens E.M."/>
            <person name="Foster-Nyarko E."/>
            <person name="Jarju S."/>
            <person name="Secka A."/>
            <person name="Antonio M."/>
            <person name="Oren A."/>
            <person name="Chaudhuri R.R."/>
            <person name="La Ragione R."/>
            <person name="Hildebrand F."/>
            <person name="Pallen M.J."/>
        </authorList>
    </citation>
    <scope>NUCLEOTIDE SEQUENCE</scope>
    <source>
        <strain evidence="6">17213</strain>
    </source>
</reference>
<evidence type="ECO:0000256" key="4">
    <source>
        <dbReference type="ARBA" id="ARBA00022898"/>
    </source>
</evidence>
<gene>
    <name evidence="6" type="ORF">IAB19_05810</name>
</gene>
<reference evidence="6" key="1">
    <citation type="submission" date="2020-10" db="EMBL/GenBank/DDBJ databases">
        <authorList>
            <person name="Gilroy R."/>
        </authorList>
    </citation>
    <scope>NUCLEOTIDE SEQUENCE</scope>
    <source>
        <strain evidence="6">17213</strain>
    </source>
</reference>
<evidence type="ECO:0000256" key="2">
    <source>
        <dbReference type="ARBA" id="ARBA00006966"/>
    </source>
</evidence>
<dbReference type="SUPFAM" id="SSF53383">
    <property type="entry name" value="PLP-dependent transferases"/>
    <property type="match status" value="1"/>
</dbReference>
<dbReference type="EMBL" id="JADINH010000124">
    <property type="protein sequence ID" value="MBO8415876.1"/>
    <property type="molecule type" value="Genomic_DNA"/>
</dbReference>
<keyword evidence="4" id="KW-0663">Pyridoxal phosphate</keyword>
<comment type="caution">
    <text evidence="6">The sequence shown here is derived from an EMBL/GenBank/DDBJ whole genome shotgun (WGS) entry which is preliminary data.</text>
</comment>
<protein>
    <submittedName>
        <fullName evidence="6">Low specificity L-threonine aldolase</fullName>
    </submittedName>
</protein>